<name>A0ABP3VYB3_9BURK</name>
<comment type="caution">
    <text evidence="2">The sequence shown here is derived from an EMBL/GenBank/DDBJ whole genome shotgun (WGS) entry which is preliminary data.</text>
</comment>
<dbReference type="InterPro" id="IPR011033">
    <property type="entry name" value="PRC_barrel-like_sf"/>
</dbReference>
<dbReference type="InterPro" id="IPR027275">
    <property type="entry name" value="PRC-brl_dom"/>
</dbReference>
<keyword evidence="3" id="KW-1185">Reference proteome</keyword>
<evidence type="ECO:0000259" key="1">
    <source>
        <dbReference type="Pfam" id="PF05239"/>
    </source>
</evidence>
<evidence type="ECO:0000313" key="3">
    <source>
        <dbReference type="Proteomes" id="UP001500279"/>
    </source>
</evidence>
<dbReference type="RefSeq" id="WP_141288978.1">
    <property type="nucleotide sequence ID" value="NZ_BAAAEW010000047.1"/>
</dbReference>
<accession>A0ABP3VYB3</accession>
<dbReference type="Pfam" id="PF05239">
    <property type="entry name" value="PRC"/>
    <property type="match status" value="1"/>
</dbReference>
<reference evidence="3" key="1">
    <citation type="journal article" date="2019" name="Int. J. Syst. Evol. Microbiol.">
        <title>The Global Catalogue of Microorganisms (GCM) 10K type strain sequencing project: providing services to taxonomists for standard genome sequencing and annotation.</title>
        <authorList>
            <consortium name="The Broad Institute Genomics Platform"/>
            <consortium name="The Broad Institute Genome Sequencing Center for Infectious Disease"/>
            <person name="Wu L."/>
            <person name="Ma J."/>
        </authorList>
    </citation>
    <scope>NUCLEOTIDE SEQUENCE [LARGE SCALE GENOMIC DNA]</scope>
    <source>
        <strain evidence="3">JCM 15503</strain>
    </source>
</reference>
<proteinExistence type="predicted"/>
<dbReference type="PANTHER" id="PTHR36505">
    <property type="entry name" value="BLR1072 PROTEIN"/>
    <property type="match status" value="1"/>
</dbReference>
<dbReference type="PANTHER" id="PTHR36505:SF1">
    <property type="entry name" value="BLR1072 PROTEIN"/>
    <property type="match status" value="1"/>
</dbReference>
<organism evidence="2 3">
    <name type="scientific">Ideonella azotifigens</name>
    <dbReference type="NCBI Taxonomy" id="513160"/>
    <lineage>
        <taxon>Bacteria</taxon>
        <taxon>Pseudomonadati</taxon>
        <taxon>Pseudomonadota</taxon>
        <taxon>Betaproteobacteria</taxon>
        <taxon>Burkholderiales</taxon>
        <taxon>Sphaerotilaceae</taxon>
        <taxon>Ideonella</taxon>
    </lineage>
</organism>
<dbReference type="Gene3D" id="2.30.30.240">
    <property type="entry name" value="PRC-barrel domain"/>
    <property type="match status" value="1"/>
</dbReference>
<dbReference type="SUPFAM" id="SSF50346">
    <property type="entry name" value="PRC-barrel domain"/>
    <property type="match status" value="1"/>
</dbReference>
<evidence type="ECO:0000313" key="2">
    <source>
        <dbReference type="EMBL" id="GAA0769018.1"/>
    </source>
</evidence>
<gene>
    <name evidence="2" type="ORF">GCM10009107_59380</name>
</gene>
<protein>
    <recommendedName>
        <fullName evidence="1">PRC-barrel domain-containing protein</fullName>
    </recommendedName>
</protein>
<sequence>MAMLDTFPGSADLRDPALVNPGLPPGTVTPVPNGPGPGLLTASTITGDKILNLQEQTLGTIEEIMLDMSSGRIAYVVMASGGFLGLGEKLFALPWSALTLDADRKCFVLDASKEKFDHAPGFDKDSWPSEADREWHVQVHRYYSRPPYWE</sequence>
<dbReference type="Proteomes" id="UP001500279">
    <property type="component" value="Unassembled WGS sequence"/>
</dbReference>
<dbReference type="EMBL" id="BAAAEW010000047">
    <property type="protein sequence ID" value="GAA0769018.1"/>
    <property type="molecule type" value="Genomic_DNA"/>
</dbReference>
<feature type="domain" description="PRC-barrel" evidence="1">
    <location>
        <begin position="40"/>
        <end position="114"/>
    </location>
</feature>